<dbReference type="GO" id="GO:0003677">
    <property type="term" value="F:DNA binding"/>
    <property type="evidence" value="ECO:0007669"/>
    <property type="project" value="InterPro"/>
</dbReference>
<dbReference type="Pfam" id="PF02575">
    <property type="entry name" value="YbaB_DNA_bd"/>
    <property type="match status" value="1"/>
</dbReference>
<dbReference type="InterPro" id="IPR004401">
    <property type="entry name" value="YbaB/EbfC"/>
</dbReference>
<name>A0A511MFU8_9NOCA</name>
<evidence type="ECO:0000256" key="1">
    <source>
        <dbReference type="SAM" id="Coils"/>
    </source>
</evidence>
<dbReference type="AlphaFoldDB" id="A0A511MFU8"/>
<sequence>MEDSGREAMRARNDSLRDQVDSLLETFDQQRRNLAEAQATLATATVTARSSDNLIRVVSNAAGVPVEVHVEPDAFKRSTPEKLGRSITEAVQSAARQALEATQQAVAPIEAAADGIPDLSDLIPGAPNIRQLVRSMFPEPLTQEVTTAAEPMPLDEEAEDEYYRNRSYLQDRP</sequence>
<proteinExistence type="predicted"/>
<evidence type="ECO:0000313" key="4">
    <source>
        <dbReference type="Proteomes" id="UP000321424"/>
    </source>
</evidence>
<keyword evidence="4" id="KW-1185">Reference proteome</keyword>
<dbReference type="Gene3D" id="3.30.1310.10">
    <property type="entry name" value="Nucleoid-associated protein YbaB-like domain"/>
    <property type="match status" value="1"/>
</dbReference>
<gene>
    <name evidence="3" type="ORF">NN4_34760</name>
</gene>
<dbReference type="RefSeq" id="WP_147131936.1">
    <property type="nucleotide sequence ID" value="NZ_BJXA01000020.1"/>
</dbReference>
<evidence type="ECO:0000256" key="2">
    <source>
        <dbReference type="SAM" id="MobiDB-lite"/>
    </source>
</evidence>
<dbReference type="Proteomes" id="UP000321424">
    <property type="component" value="Unassembled WGS sequence"/>
</dbReference>
<dbReference type="SUPFAM" id="SSF82607">
    <property type="entry name" value="YbaB-like"/>
    <property type="match status" value="1"/>
</dbReference>
<organism evidence="3 4">
    <name type="scientific">Nocardia ninae NBRC 108245</name>
    <dbReference type="NCBI Taxonomy" id="1210091"/>
    <lineage>
        <taxon>Bacteria</taxon>
        <taxon>Bacillati</taxon>
        <taxon>Actinomycetota</taxon>
        <taxon>Actinomycetes</taxon>
        <taxon>Mycobacteriales</taxon>
        <taxon>Nocardiaceae</taxon>
        <taxon>Nocardia</taxon>
    </lineage>
</organism>
<accession>A0A511MFU8</accession>
<protein>
    <recommendedName>
        <fullName evidence="5">DNA-binding protein</fullName>
    </recommendedName>
</protein>
<feature type="compositionally biased region" description="Basic and acidic residues" evidence="2">
    <location>
        <begin position="161"/>
        <end position="173"/>
    </location>
</feature>
<reference evidence="3 4" key="1">
    <citation type="submission" date="2019-07" db="EMBL/GenBank/DDBJ databases">
        <title>Whole genome shotgun sequence of Nocardia ninae NBRC 108245.</title>
        <authorList>
            <person name="Hosoyama A."/>
            <person name="Uohara A."/>
            <person name="Ohji S."/>
            <person name="Ichikawa N."/>
        </authorList>
    </citation>
    <scope>NUCLEOTIDE SEQUENCE [LARGE SCALE GENOMIC DNA]</scope>
    <source>
        <strain evidence="3 4">NBRC 108245</strain>
    </source>
</reference>
<evidence type="ECO:0000313" key="3">
    <source>
        <dbReference type="EMBL" id="GEM38957.1"/>
    </source>
</evidence>
<comment type="caution">
    <text evidence="3">The sequence shown here is derived from an EMBL/GenBank/DDBJ whole genome shotgun (WGS) entry which is preliminary data.</text>
</comment>
<evidence type="ECO:0008006" key="5">
    <source>
        <dbReference type="Google" id="ProtNLM"/>
    </source>
</evidence>
<feature type="coiled-coil region" evidence="1">
    <location>
        <begin position="6"/>
        <end position="40"/>
    </location>
</feature>
<dbReference type="EMBL" id="BJXA01000020">
    <property type="protein sequence ID" value="GEM38957.1"/>
    <property type="molecule type" value="Genomic_DNA"/>
</dbReference>
<keyword evidence="1" id="KW-0175">Coiled coil</keyword>
<dbReference type="OrthoDB" id="4559751at2"/>
<dbReference type="InterPro" id="IPR036894">
    <property type="entry name" value="YbaB-like_sf"/>
</dbReference>
<feature type="region of interest" description="Disordered" evidence="2">
    <location>
        <begin position="144"/>
        <end position="173"/>
    </location>
</feature>